<evidence type="ECO:0000256" key="1">
    <source>
        <dbReference type="SAM" id="SignalP"/>
    </source>
</evidence>
<protein>
    <submittedName>
        <fullName evidence="2">Uncharacterized protein</fullName>
    </submittedName>
</protein>
<feature type="signal peptide" evidence="1">
    <location>
        <begin position="1"/>
        <end position="19"/>
    </location>
</feature>
<evidence type="ECO:0000313" key="2">
    <source>
        <dbReference type="EMBL" id="CAH0549233.1"/>
    </source>
</evidence>
<dbReference type="OrthoDB" id="6764443at2759"/>
<reference evidence="2" key="1">
    <citation type="submission" date="2021-12" db="EMBL/GenBank/DDBJ databases">
        <authorList>
            <person name="King R."/>
        </authorList>
    </citation>
    <scope>NUCLEOTIDE SEQUENCE</scope>
</reference>
<accession>A0A9P0FDZ4</accession>
<name>A0A9P0FDZ4_BRAAE</name>
<sequence length="234" mass="25668">MTSAIFLIITLSVLQICLSSPFLYNPSAIPSLISSASAASSSNPQISMNIADLREKKTGKLQEEKEGPIEMPEEHLFEENDNEVAPSLLQKKVNKIIAKLRLISTLSNLGRNNEETNFEENDANATKMIMNPKQEISNISRLTLKKDIEAVVPTASVESIEDLEEEKSRKKEDKPEKITINIQTDKIIKRESPRGNISLSPGDIGVFFMELFASFVGLAYGAAAQAGQPSNSSS</sequence>
<keyword evidence="3" id="KW-1185">Reference proteome</keyword>
<organism evidence="2 3">
    <name type="scientific">Brassicogethes aeneus</name>
    <name type="common">Rape pollen beetle</name>
    <name type="synonym">Meligethes aeneus</name>
    <dbReference type="NCBI Taxonomy" id="1431903"/>
    <lineage>
        <taxon>Eukaryota</taxon>
        <taxon>Metazoa</taxon>
        <taxon>Ecdysozoa</taxon>
        <taxon>Arthropoda</taxon>
        <taxon>Hexapoda</taxon>
        <taxon>Insecta</taxon>
        <taxon>Pterygota</taxon>
        <taxon>Neoptera</taxon>
        <taxon>Endopterygota</taxon>
        <taxon>Coleoptera</taxon>
        <taxon>Polyphaga</taxon>
        <taxon>Cucujiformia</taxon>
        <taxon>Nitidulidae</taxon>
        <taxon>Meligethinae</taxon>
        <taxon>Brassicogethes</taxon>
    </lineage>
</organism>
<evidence type="ECO:0000313" key="3">
    <source>
        <dbReference type="Proteomes" id="UP001154078"/>
    </source>
</evidence>
<proteinExistence type="predicted"/>
<dbReference type="EMBL" id="OV121142">
    <property type="protein sequence ID" value="CAH0549233.1"/>
    <property type="molecule type" value="Genomic_DNA"/>
</dbReference>
<gene>
    <name evidence="2" type="ORF">MELIAE_LOCUS2438</name>
</gene>
<dbReference type="Proteomes" id="UP001154078">
    <property type="component" value="Chromosome 11"/>
</dbReference>
<keyword evidence="1" id="KW-0732">Signal</keyword>
<dbReference type="AlphaFoldDB" id="A0A9P0FDZ4"/>
<feature type="chain" id="PRO_5040418230" evidence="1">
    <location>
        <begin position="20"/>
        <end position="234"/>
    </location>
</feature>